<evidence type="ECO:0000313" key="2">
    <source>
        <dbReference type="EMBL" id="KAF5910152.1"/>
    </source>
</evidence>
<keyword evidence="3" id="KW-1185">Reference proteome</keyword>
<name>A0A8J5BNV7_CLAMG</name>
<evidence type="ECO:0000256" key="1">
    <source>
        <dbReference type="SAM" id="MobiDB-lite"/>
    </source>
</evidence>
<gene>
    <name evidence="2" type="ORF">DAT39_000065</name>
</gene>
<organism evidence="2 3">
    <name type="scientific">Clarias magur</name>
    <name type="common">Asian catfish</name>
    <name type="synonym">Macropteronotus magur</name>
    <dbReference type="NCBI Taxonomy" id="1594786"/>
    <lineage>
        <taxon>Eukaryota</taxon>
        <taxon>Metazoa</taxon>
        <taxon>Chordata</taxon>
        <taxon>Craniata</taxon>
        <taxon>Vertebrata</taxon>
        <taxon>Euteleostomi</taxon>
        <taxon>Actinopterygii</taxon>
        <taxon>Neopterygii</taxon>
        <taxon>Teleostei</taxon>
        <taxon>Ostariophysi</taxon>
        <taxon>Siluriformes</taxon>
        <taxon>Clariidae</taxon>
        <taxon>Clarias</taxon>
    </lineage>
</organism>
<dbReference type="Proteomes" id="UP000727407">
    <property type="component" value="Unassembled WGS sequence"/>
</dbReference>
<accession>A0A8J5BNV7</accession>
<feature type="region of interest" description="Disordered" evidence="1">
    <location>
        <begin position="25"/>
        <end position="59"/>
    </location>
</feature>
<evidence type="ECO:0000313" key="3">
    <source>
        <dbReference type="Proteomes" id="UP000727407"/>
    </source>
</evidence>
<dbReference type="AlphaFoldDB" id="A0A8J5BNV7"/>
<proteinExistence type="predicted"/>
<reference evidence="2" key="1">
    <citation type="submission" date="2020-07" db="EMBL/GenBank/DDBJ databases">
        <title>Clarias magur genome sequencing, assembly and annotation.</title>
        <authorList>
            <person name="Kushwaha B."/>
            <person name="Kumar R."/>
            <person name="Das P."/>
            <person name="Joshi C.G."/>
            <person name="Kumar D."/>
            <person name="Nagpure N.S."/>
            <person name="Pandey M."/>
            <person name="Agarwal S."/>
            <person name="Srivastava S."/>
            <person name="Singh M."/>
            <person name="Sahoo L."/>
            <person name="Jayasankar P."/>
            <person name="Meher P.K."/>
            <person name="Koringa P.G."/>
            <person name="Iquebal M.A."/>
            <person name="Das S.P."/>
            <person name="Bit A."/>
            <person name="Patnaik S."/>
            <person name="Patel N."/>
            <person name="Shah T.M."/>
            <person name="Hinsu A."/>
            <person name="Jena J.K."/>
        </authorList>
    </citation>
    <scope>NUCLEOTIDE SEQUENCE</scope>
    <source>
        <strain evidence="2">CIFAMagur01</strain>
        <tissue evidence="2">Testis</tissue>
    </source>
</reference>
<feature type="compositionally biased region" description="Basic and acidic residues" evidence="1">
    <location>
        <begin position="35"/>
        <end position="45"/>
    </location>
</feature>
<sequence>MKDPVRAGMLRDWRMRHMRLKRTDLSFTPNTQSNPRERTHHDVIPSKRSQTKKNVSHTNSLTQCSSKYLGFSSYNSHKLILVLHAAVELGQFHRENNAGNEEDHAPAQTEPKGILVTENISVYEFKQ</sequence>
<feature type="compositionally biased region" description="Polar residues" evidence="1">
    <location>
        <begin position="25"/>
        <end position="34"/>
    </location>
</feature>
<comment type="caution">
    <text evidence="2">The sequence shown here is derived from an EMBL/GenBank/DDBJ whole genome shotgun (WGS) entry which is preliminary data.</text>
</comment>
<protein>
    <submittedName>
        <fullName evidence="2">Uncharacterized protein</fullName>
    </submittedName>
</protein>
<dbReference type="EMBL" id="QNUK01000001">
    <property type="protein sequence ID" value="KAF5910152.1"/>
    <property type="molecule type" value="Genomic_DNA"/>
</dbReference>